<dbReference type="Proteomes" id="UP000655208">
    <property type="component" value="Unassembled WGS sequence"/>
</dbReference>
<comment type="caution">
    <text evidence="2">The sequence shown here is derived from an EMBL/GenBank/DDBJ whole genome shotgun (WGS) entry which is preliminary data.</text>
</comment>
<protein>
    <submittedName>
        <fullName evidence="2">Uncharacterized protein</fullName>
    </submittedName>
</protein>
<evidence type="ECO:0000313" key="3">
    <source>
        <dbReference type="Proteomes" id="UP000655208"/>
    </source>
</evidence>
<reference evidence="2" key="2">
    <citation type="submission" date="2020-09" db="EMBL/GenBank/DDBJ databases">
        <authorList>
            <person name="Sun Q."/>
            <person name="Zhou Y."/>
        </authorList>
    </citation>
    <scope>NUCLEOTIDE SEQUENCE</scope>
    <source>
        <strain evidence="2">CGMCC 4.7308</strain>
    </source>
</reference>
<keyword evidence="3" id="KW-1185">Reference proteome</keyword>
<dbReference type="AlphaFoldDB" id="A0A917T0Q7"/>
<organism evidence="2 3">
    <name type="scientific">Nakamurella endophytica</name>
    <dbReference type="NCBI Taxonomy" id="1748367"/>
    <lineage>
        <taxon>Bacteria</taxon>
        <taxon>Bacillati</taxon>
        <taxon>Actinomycetota</taxon>
        <taxon>Actinomycetes</taxon>
        <taxon>Nakamurellales</taxon>
        <taxon>Nakamurellaceae</taxon>
        <taxon>Nakamurella</taxon>
    </lineage>
</organism>
<proteinExistence type="predicted"/>
<reference evidence="2" key="1">
    <citation type="journal article" date="2014" name="Int. J. Syst. Evol. Microbiol.">
        <title>Complete genome sequence of Corynebacterium casei LMG S-19264T (=DSM 44701T), isolated from a smear-ripened cheese.</title>
        <authorList>
            <consortium name="US DOE Joint Genome Institute (JGI-PGF)"/>
            <person name="Walter F."/>
            <person name="Albersmeier A."/>
            <person name="Kalinowski J."/>
            <person name="Ruckert C."/>
        </authorList>
    </citation>
    <scope>NUCLEOTIDE SEQUENCE</scope>
    <source>
        <strain evidence="2">CGMCC 4.7308</strain>
    </source>
</reference>
<gene>
    <name evidence="2" type="ORF">GCM10011594_27840</name>
</gene>
<accession>A0A917T0Q7</accession>
<evidence type="ECO:0000313" key="2">
    <source>
        <dbReference type="EMBL" id="GGM06145.1"/>
    </source>
</evidence>
<name>A0A917T0Q7_9ACTN</name>
<feature type="region of interest" description="Disordered" evidence="1">
    <location>
        <begin position="1"/>
        <end position="71"/>
    </location>
</feature>
<dbReference type="EMBL" id="BMNA01000005">
    <property type="protein sequence ID" value="GGM06145.1"/>
    <property type="molecule type" value="Genomic_DNA"/>
</dbReference>
<sequence length="71" mass="7182">MSADLRGSGGVAPAEVAAGRWGTVIPGPPGILPDRLRPAPGAAYRQGRGAYRHGHGESRGGGQGHRKTCPA</sequence>
<evidence type="ECO:0000256" key="1">
    <source>
        <dbReference type="SAM" id="MobiDB-lite"/>
    </source>
</evidence>